<organism evidence="3">
    <name type="scientific">Melampsora larici-populina (strain 98AG31 / pathotype 3-4-7)</name>
    <name type="common">Poplar leaf rust fungus</name>
    <dbReference type="NCBI Taxonomy" id="747676"/>
    <lineage>
        <taxon>Eukaryota</taxon>
        <taxon>Fungi</taxon>
        <taxon>Dikarya</taxon>
        <taxon>Basidiomycota</taxon>
        <taxon>Pucciniomycotina</taxon>
        <taxon>Pucciniomycetes</taxon>
        <taxon>Pucciniales</taxon>
        <taxon>Melampsoraceae</taxon>
        <taxon>Melampsora</taxon>
    </lineage>
</organism>
<evidence type="ECO:0000256" key="1">
    <source>
        <dbReference type="SAM" id="MobiDB-lite"/>
    </source>
</evidence>
<gene>
    <name evidence="2" type="ORF">MELLADRAFT_110724</name>
</gene>
<dbReference type="EMBL" id="GL883135">
    <property type="protein sequence ID" value="EGG01808.1"/>
    <property type="molecule type" value="Genomic_DNA"/>
</dbReference>
<name>F4S0R4_MELLP</name>
<proteinExistence type="predicted"/>
<accession>F4S0R4</accession>
<dbReference type="HOGENOM" id="CLU_290359_0_0_1"/>
<dbReference type="RefSeq" id="XP_007414908.1">
    <property type="nucleotide sequence ID" value="XM_007414846.1"/>
</dbReference>
<dbReference type="VEuPathDB" id="FungiDB:MELLADRAFT_110724"/>
<dbReference type="KEGG" id="mlr:MELLADRAFT_110724"/>
<evidence type="ECO:0000313" key="3">
    <source>
        <dbReference type="Proteomes" id="UP000001072"/>
    </source>
</evidence>
<dbReference type="GeneID" id="18924170"/>
<dbReference type="InParanoid" id="F4S0R4"/>
<feature type="compositionally biased region" description="Basic and acidic residues" evidence="1">
    <location>
        <begin position="415"/>
        <end position="425"/>
    </location>
</feature>
<feature type="compositionally biased region" description="Basic and acidic residues" evidence="1">
    <location>
        <begin position="247"/>
        <end position="266"/>
    </location>
</feature>
<protein>
    <submittedName>
        <fullName evidence="2">Uncharacterized protein</fullName>
    </submittedName>
</protein>
<sequence length="1054" mass="121403">MNLNFRALCTKPTSSSIKDSFWSGYDFTPETNYEDPELQHQIKNPPGNNIPYLQGQTSWSDHDGATIPDRSAQFDSYKNDFEDLVHGFGINNPAYKFEIENNKQSDIGTSRTHEVIVPLDNGSKSRYSHNPTPNFFYEPHSRNFEKFNEETALLHPQSLHFGQASQCELPMQEIGPHLDILNNIQNIDSLSSINDFIHKPDYLHYGLNQLPYSFQDQTVHHSHAKEDWSKDSLITQDKFQDSFSKNSSEDDLGKVEPPKYSSGHDHKITEVGISKTNTMCHLQNTSKFLSYPSHASNLLHEPFHTSPGFQTFTKENGLPLHEHLYFDTGSWVEIPLQEIPSPSNSLDRSKVLGPFQVKSFGVSMPILDQHLVDLDKNDKSCQTSLEFDEANPFRGTEEELQNMKSLLEPNQKNHQVQEERTRDEEPGINQPLHDKDPVYSVREESGRKAKVFNLSGTLPSLNPLQGIKIGKKSLLPEIELDHIQKTTSTHILPCSSNLAHSDEHSGAILPKKRKLHPLVKFKDLKTQNDHASTKTHLNYSPTENKFQASMEKQNIKSTKSSQVRQVLQTLKQIGSFNVDNSLTISYETSHWFLDLKTKMIGNSPGNQSWIRQVSLATKHAHSYITMTFLALLSIYDSVAKDQTSIDQVLRDGWEFLKSYFEKWENIKFEYRNIKGFKKTKKIYEAGDWHDHHFVFQHLAKLDSEKNMRSEILKSIVDEWRKYREGPEIPIQSPELLLQDILNSYQPGPAFILGGFFSRGDVKNPQFEHINSHLSLKSYSKEKARAMGCVRIANSANFMSQEGFPLCQEVHKFFLSLMQSLLDNYRSMNGCDVPIEELTLWDQSPIQSNVEGRHKSNMKKIVKAVSIAEYKVTVGFIGIVRELYQRDLAEDDLRLLISNAWEFLKITFSEWEEFKFEDEHLQMYFTPLEKRPYSDLYWSDAKRIFHGLWQIPLYETCPIPITLLRTLFKSWSKAVWETNFNTGVIPGFKTKNLSHNYFVARINNLDLRAKHRLWELPKAVGVTHCHYIIRVATLMYLPCIEGLGNWCPPELMTPP</sequence>
<feature type="region of interest" description="Disordered" evidence="1">
    <location>
        <begin position="408"/>
        <end position="438"/>
    </location>
</feature>
<evidence type="ECO:0000313" key="2">
    <source>
        <dbReference type="EMBL" id="EGG01808.1"/>
    </source>
</evidence>
<dbReference type="OrthoDB" id="10634365at2759"/>
<keyword evidence="3" id="KW-1185">Reference proteome</keyword>
<feature type="region of interest" description="Disordered" evidence="1">
    <location>
        <begin position="242"/>
        <end position="266"/>
    </location>
</feature>
<reference evidence="3" key="1">
    <citation type="journal article" date="2011" name="Proc. Natl. Acad. Sci. U.S.A.">
        <title>Obligate biotrophy features unraveled by the genomic analysis of rust fungi.</title>
        <authorList>
            <person name="Duplessis S."/>
            <person name="Cuomo C.A."/>
            <person name="Lin Y.-C."/>
            <person name="Aerts A."/>
            <person name="Tisserant E."/>
            <person name="Veneault-Fourrey C."/>
            <person name="Joly D.L."/>
            <person name="Hacquard S."/>
            <person name="Amselem J."/>
            <person name="Cantarel B.L."/>
            <person name="Chiu R."/>
            <person name="Coutinho P.M."/>
            <person name="Feau N."/>
            <person name="Field M."/>
            <person name="Frey P."/>
            <person name="Gelhaye E."/>
            <person name="Goldberg J."/>
            <person name="Grabherr M.G."/>
            <person name="Kodira C.D."/>
            <person name="Kohler A."/>
            <person name="Kuees U."/>
            <person name="Lindquist E.A."/>
            <person name="Lucas S.M."/>
            <person name="Mago R."/>
            <person name="Mauceli E."/>
            <person name="Morin E."/>
            <person name="Murat C."/>
            <person name="Pangilinan J.L."/>
            <person name="Park R."/>
            <person name="Pearson M."/>
            <person name="Quesneville H."/>
            <person name="Rouhier N."/>
            <person name="Sakthikumar S."/>
            <person name="Salamov A.A."/>
            <person name="Schmutz J."/>
            <person name="Selles B."/>
            <person name="Shapiro H."/>
            <person name="Tanguay P."/>
            <person name="Tuskan G.A."/>
            <person name="Henrissat B."/>
            <person name="Van de Peer Y."/>
            <person name="Rouze P."/>
            <person name="Ellis J.G."/>
            <person name="Dodds P.N."/>
            <person name="Schein J.E."/>
            <person name="Zhong S."/>
            <person name="Hamelin R.C."/>
            <person name="Grigoriev I.V."/>
            <person name="Szabo L.J."/>
            <person name="Martin F."/>
        </authorList>
    </citation>
    <scope>NUCLEOTIDE SEQUENCE [LARGE SCALE GENOMIC DNA]</scope>
    <source>
        <strain evidence="3">98AG31 / pathotype 3-4-7</strain>
    </source>
</reference>
<dbReference type="AlphaFoldDB" id="F4S0R4"/>
<dbReference type="Proteomes" id="UP000001072">
    <property type="component" value="Unassembled WGS sequence"/>
</dbReference>